<evidence type="ECO:0000313" key="1">
    <source>
        <dbReference type="EMBL" id="CAG8548488.1"/>
    </source>
</evidence>
<feature type="non-terminal residue" evidence="1">
    <location>
        <position position="67"/>
    </location>
</feature>
<accession>A0A9N9FPG4</accession>
<gene>
    <name evidence="1" type="ORF">DEBURN_LOCUS6980</name>
</gene>
<dbReference type="AlphaFoldDB" id="A0A9N9FPG4"/>
<dbReference type="EMBL" id="CAJVPK010000778">
    <property type="protein sequence ID" value="CAG8548488.1"/>
    <property type="molecule type" value="Genomic_DNA"/>
</dbReference>
<protein>
    <submittedName>
        <fullName evidence="1">3821_t:CDS:1</fullName>
    </submittedName>
</protein>
<organism evidence="1 2">
    <name type="scientific">Diversispora eburnea</name>
    <dbReference type="NCBI Taxonomy" id="1213867"/>
    <lineage>
        <taxon>Eukaryota</taxon>
        <taxon>Fungi</taxon>
        <taxon>Fungi incertae sedis</taxon>
        <taxon>Mucoromycota</taxon>
        <taxon>Glomeromycotina</taxon>
        <taxon>Glomeromycetes</taxon>
        <taxon>Diversisporales</taxon>
        <taxon>Diversisporaceae</taxon>
        <taxon>Diversispora</taxon>
    </lineage>
</organism>
<evidence type="ECO:0000313" key="2">
    <source>
        <dbReference type="Proteomes" id="UP000789706"/>
    </source>
</evidence>
<keyword evidence="2" id="KW-1185">Reference proteome</keyword>
<dbReference type="Proteomes" id="UP000789706">
    <property type="component" value="Unassembled WGS sequence"/>
</dbReference>
<reference evidence="1" key="1">
    <citation type="submission" date="2021-06" db="EMBL/GenBank/DDBJ databases">
        <authorList>
            <person name="Kallberg Y."/>
            <person name="Tangrot J."/>
            <person name="Rosling A."/>
        </authorList>
    </citation>
    <scope>NUCLEOTIDE SEQUENCE</scope>
    <source>
        <strain evidence="1">AZ414A</strain>
    </source>
</reference>
<comment type="caution">
    <text evidence="1">The sequence shown here is derived from an EMBL/GenBank/DDBJ whole genome shotgun (WGS) entry which is preliminary data.</text>
</comment>
<name>A0A9N9FPG4_9GLOM</name>
<proteinExistence type="predicted"/>
<sequence length="67" mass="7495">MESHCPFCVEILPDPLPKKIWNILRKISNQNGQPTSGCILTSRLISHDKGGITLEAARKIMEDNSTF</sequence>